<keyword evidence="2" id="KW-1185">Reference proteome</keyword>
<gene>
    <name evidence="1" type="ORF">CUJ83_12740</name>
</gene>
<proteinExistence type="predicted"/>
<reference evidence="1 2" key="1">
    <citation type="submission" date="2017-11" db="EMBL/GenBank/DDBJ databases">
        <title>Isolation and Characterization of Family Methanocellaceae Species from Potential Methane Hydrate Area Offshore Southwestern Taiwan.</title>
        <authorList>
            <person name="Zhang W.-L."/>
            <person name="Chen W.-C."/>
            <person name="Lai M.-C."/>
            <person name="Chen S.-C."/>
        </authorList>
    </citation>
    <scope>NUCLEOTIDE SEQUENCE [LARGE SCALE GENOMIC DNA]</scope>
    <source>
        <strain evidence="1 2">CWC-04</strain>
    </source>
</reference>
<name>A0AAP2REG7_9EURY</name>
<dbReference type="AlphaFoldDB" id="A0AAP2REG7"/>
<sequence>MSVKIPFKKRDDMKVSKIISLLAALILATALVLPSCAGVFGQGYCSCGTPFAYAPFNIPLCGLCPSPYTYNNFAAYGFPYAGSFVPGTFGFDPGAYQFGSSWCPGINPSAFGYGANNAIPLTATGACQ</sequence>
<evidence type="ECO:0000313" key="2">
    <source>
        <dbReference type="Proteomes" id="UP001320159"/>
    </source>
</evidence>
<dbReference type="EMBL" id="PGCK01000011">
    <property type="protein sequence ID" value="MCD1295863.1"/>
    <property type="molecule type" value="Genomic_DNA"/>
</dbReference>
<dbReference type="Proteomes" id="UP001320159">
    <property type="component" value="Unassembled WGS sequence"/>
</dbReference>
<organism evidence="1 2">
    <name type="scientific">Methanooceanicella nereidis</name>
    <dbReference type="NCBI Taxonomy" id="2052831"/>
    <lineage>
        <taxon>Archaea</taxon>
        <taxon>Methanobacteriati</taxon>
        <taxon>Methanobacteriota</taxon>
        <taxon>Stenosarchaea group</taxon>
        <taxon>Methanomicrobia</taxon>
        <taxon>Methanocellales</taxon>
        <taxon>Methanocellaceae</taxon>
        <taxon>Methanooceanicella</taxon>
    </lineage>
</organism>
<protein>
    <submittedName>
        <fullName evidence="1">Uncharacterized protein</fullName>
    </submittedName>
</protein>
<evidence type="ECO:0000313" key="1">
    <source>
        <dbReference type="EMBL" id="MCD1295863.1"/>
    </source>
</evidence>
<comment type="caution">
    <text evidence="1">The sequence shown here is derived from an EMBL/GenBank/DDBJ whole genome shotgun (WGS) entry which is preliminary data.</text>
</comment>
<accession>A0AAP2REG7</accession>